<dbReference type="InterPro" id="IPR001041">
    <property type="entry name" value="2Fe-2S_ferredoxin-type"/>
</dbReference>
<feature type="binding site" evidence="24">
    <location>
        <position position="1100"/>
    </location>
    <ligand>
        <name>Mo-molybdopterin</name>
        <dbReference type="ChEBI" id="CHEBI:71302"/>
    </ligand>
    <ligandPart>
        <name>Mo</name>
        <dbReference type="ChEBI" id="CHEBI:28685"/>
    </ligandPart>
</feature>
<dbReference type="FunFam" id="3.30.365.10:FF:000001">
    <property type="entry name" value="Xanthine dehydrogenase oxidase"/>
    <property type="match status" value="1"/>
</dbReference>
<dbReference type="Pfam" id="PF01315">
    <property type="entry name" value="Ald_Xan_dh_C"/>
    <property type="match status" value="1"/>
</dbReference>
<evidence type="ECO:0000256" key="23">
    <source>
        <dbReference type="PIRSR" id="PIRSR000127-2"/>
    </source>
</evidence>
<dbReference type="EC" id="1.17.3.2" evidence="6"/>
<dbReference type="Pfam" id="PF20256">
    <property type="entry name" value="MoCoBD_2"/>
    <property type="match status" value="2"/>
</dbReference>
<comment type="subunit">
    <text evidence="4">Homodimer.</text>
</comment>
<dbReference type="FunFam" id="3.30.365.10:FF:000004">
    <property type="entry name" value="Xanthine dehydrogenase oxidase"/>
    <property type="match status" value="1"/>
</dbReference>
<dbReference type="EMBL" id="JAAWVO010040289">
    <property type="protein sequence ID" value="MBN3318543.1"/>
    <property type="molecule type" value="Genomic_DNA"/>
</dbReference>
<dbReference type="Gene3D" id="3.30.390.50">
    <property type="entry name" value="CO dehydrogenase flavoprotein, C-terminal domain"/>
    <property type="match status" value="1"/>
</dbReference>
<evidence type="ECO:0000256" key="7">
    <source>
        <dbReference type="ARBA" id="ARBA00019137"/>
    </source>
</evidence>
<dbReference type="InterPro" id="IPR036318">
    <property type="entry name" value="FAD-bd_PCMH-like_sf"/>
</dbReference>
<comment type="subcellular location">
    <subcellularLocation>
        <location evidence="2">Peroxisome</location>
    </subcellularLocation>
</comment>
<dbReference type="PROSITE" id="PS51085">
    <property type="entry name" value="2FE2S_FER_2"/>
    <property type="match status" value="1"/>
</dbReference>
<dbReference type="FunFam" id="3.30.390.50:FF:000001">
    <property type="entry name" value="Xanthine dehydrogenase oxidase"/>
    <property type="match status" value="1"/>
</dbReference>
<evidence type="ECO:0000256" key="5">
    <source>
        <dbReference type="ARBA" id="ARBA00013123"/>
    </source>
</evidence>
<comment type="caution">
    <text evidence="27">The sequence shown here is derived from an EMBL/GenBank/DDBJ whole genome shotgun (WGS) entry which is preliminary data.</text>
</comment>
<comment type="cofactor">
    <cofactor evidence="1 23">
        <name>FAD</name>
        <dbReference type="ChEBI" id="CHEBI:57692"/>
    </cofactor>
</comment>
<dbReference type="FunFam" id="3.30.43.10:FF:000001">
    <property type="entry name" value="Xanthine dehydrogenase/oxidase"/>
    <property type="match status" value="1"/>
</dbReference>
<dbReference type="InterPro" id="IPR006058">
    <property type="entry name" value="2Fe2S_fd_BS"/>
</dbReference>
<comment type="catalytic activity">
    <reaction evidence="21">
        <text>hypoxanthine + NAD(+) + H2O = xanthine + NADH + H(+)</text>
        <dbReference type="Rhea" id="RHEA:24670"/>
        <dbReference type="ChEBI" id="CHEBI:15377"/>
        <dbReference type="ChEBI" id="CHEBI:15378"/>
        <dbReference type="ChEBI" id="CHEBI:17368"/>
        <dbReference type="ChEBI" id="CHEBI:17712"/>
        <dbReference type="ChEBI" id="CHEBI:57540"/>
        <dbReference type="ChEBI" id="CHEBI:57945"/>
        <dbReference type="EC" id="1.17.1.4"/>
    </reaction>
</comment>
<evidence type="ECO:0000256" key="11">
    <source>
        <dbReference type="ARBA" id="ARBA00022723"/>
    </source>
</evidence>
<comment type="catalytic activity">
    <reaction evidence="19">
        <text>xanthine + O2 + H2O = urate + H2O2</text>
        <dbReference type="Rhea" id="RHEA:21132"/>
        <dbReference type="ChEBI" id="CHEBI:15377"/>
        <dbReference type="ChEBI" id="CHEBI:15379"/>
        <dbReference type="ChEBI" id="CHEBI:16240"/>
        <dbReference type="ChEBI" id="CHEBI:17712"/>
        <dbReference type="ChEBI" id="CHEBI:17775"/>
        <dbReference type="EC" id="1.17.3.2"/>
    </reaction>
</comment>
<feature type="binding site" evidence="23">
    <location>
        <position position="423"/>
    </location>
    <ligand>
        <name>FAD</name>
        <dbReference type="ChEBI" id="CHEBI:57692"/>
    </ligand>
</feature>
<dbReference type="InterPro" id="IPR000674">
    <property type="entry name" value="Ald_Oxase/Xan_DH_a/b"/>
</dbReference>
<dbReference type="SUPFAM" id="SSF54665">
    <property type="entry name" value="CO dehydrogenase molybdoprotein N-domain-like"/>
    <property type="match status" value="1"/>
</dbReference>
<dbReference type="InterPro" id="IPR037165">
    <property type="entry name" value="AldOxase/xan_DH_Mopterin-bd_sf"/>
</dbReference>
<accession>A0A8J7TCS6</accession>
<feature type="binding site" evidence="24">
    <location>
        <position position="41"/>
    </location>
    <ligand>
        <name>[2Fe-2S] cluster</name>
        <dbReference type="ChEBI" id="CHEBI:190135"/>
        <label>1</label>
    </ligand>
</feature>
<feature type="active site" description="Proton acceptor" evidence="22">
    <location>
        <position position="1343"/>
    </location>
</feature>
<dbReference type="GO" id="GO:0043546">
    <property type="term" value="F:molybdopterin cofactor binding"/>
    <property type="evidence" value="ECO:0007669"/>
    <property type="project" value="InterPro"/>
</dbReference>
<dbReference type="InterPro" id="IPR016167">
    <property type="entry name" value="FAD-bd_PCMH_sub1"/>
</dbReference>
<evidence type="ECO:0000313" key="28">
    <source>
        <dbReference type="Proteomes" id="UP000736164"/>
    </source>
</evidence>
<evidence type="ECO:0000256" key="13">
    <source>
        <dbReference type="ARBA" id="ARBA00023002"/>
    </source>
</evidence>
<dbReference type="CDD" id="cd00207">
    <property type="entry name" value="fer2"/>
    <property type="match status" value="1"/>
</dbReference>
<evidence type="ECO:0000256" key="2">
    <source>
        <dbReference type="ARBA" id="ARBA00004275"/>
    </source>
</evidence>
<evidence type="ECO:0000256" key="14">
    <source>
        <dbReference type="ARBA" id="ARBA00023004"/>
    </source>
</evidence>
<feature type="binding site" evidence="24">
    <location>
        <position position="19"/>
    </location>
    <ligand>
        <name>[2Fe-2S] cluster</name>
        <dbReference type="ChEBI" id="CHEBI:190135"/>
        <label>1</label>
    </ligand>
</feature>
<feature type="binding site" evidence="23">
    <location>
        <position position="1031"/>
    </location>
    <ligand>
        <name>substrate</name>
    </ligand>
</feature>
<comment type="cofactor">
    <cofactor evidence="24">
        <name>Mo-molybdopterin</name>
        <dbReference type="ChEBI" id="CHEBI:71302"/>
    </cofactor>
    <text evidence="24">Binds 1 Mo-molybdopterin (Mo-MPT) cofactor per subunit.</text>
</comment>
<dbReference type="InterPro" id="IPR002346">
    <property type="entry name" value="Mopterin_DH_FAD-bd"/>
</dbReference>
<dbReference type="NCBIfam" id="TIGR02963">
    <property type="entry name" value="xanthine_xdhA"/>
    <property type="match status" value="1"/>
</dbReference>
<reference evidence="27" key="1">
    <citation type="journal article" date="2021" name="Cell">
        <title>Tracing the genetic footprints of vertebrate landing in non-teleost ray-finned fishes.</title>
        <authorList>
            <person name="Bi X."/>
            <person name="Wang K."/>
            <person name="Yang L."/>
            <person name="Pan H."/>
            <person name="Jiang H."/>
            <person name="Wei Q."/>
            <person name="Fang M."/>
            <person name="Yu H."/>
            <person name="Zhu C."/>
            <person name="Cai Y."/>
            <person name="He Y."/>
            <person name="Gan X."/>
            <person name="Zeng H."/>
            <person name="Yu D."/>
            <person name="Zhu Y."/>
            <person name="Jiang H."/>
            <person name="Qiu Q."/>
            <person name="Yang H."/>
            <person name="Zhang Y.E."/>
            <person name="Wang W."/>
            <person name="Zhu M."/>
            <person name="He S."/>
            <person name="Zhang G."/>
        </authorList>
    </citation>
    <scope>NUCLEOTIDE SEQUENCE</scope>
    <source>
        <strain evidence="27">Allg_001</strain>
    </source>
</reference>
<feature type="binding site" evidence="24">
    <location>
        <position position="81"/>
    </location>
    <ligand>
        <name>[2Fe-2S] cluster</name>
        <dbReference type="ChEBI" id="CHEBI:190135"/>
        <label>2</label>
    </ligand>
</feature>
<dbReference type="SUPFAM" id="SSF55447">
    <property type="entry name" value="CO dehydrogenase flavoprotein C-terminal domain-like"/>
    <property type="match status" value="1"/>
</dbReference>
<keyword evidence="10 24" id="KW-0001">2Fe-2S</keyword>
<feature type="binding site" evidence="24">
    <location>
        <position position="11"/>
    </location>
    <ligand>
        <name>[2Fe-2S] cluster</name>
        <dbReference type="ChEBI" id="CHEBI:190135"/>
        <label>1</label>
    </ligand>
</feature>
<dbReference type="Gene3D" id="1.10.150.120">
    <property type="entry name" value="[2Fe-2S]-binding domain"/>
    <property type="match status" value="1"/>
</dbReference>
<evidence type="ECO:0000256" key="4">
    <source>
        <dbReference type="ARBA" id="ARBA00011738"/>
    </source>
</evidence>
<keyword evidence="12 23" id="KW-0274">FAD</keyword>
<sequence>TVGLTGSKLGCAEGGCGACTVMVSRFHPHRKKIVHYSINACLAPVCSLHHSAVTTVEGIGSVKTKLHPVQERIAKAHGSQCGFCTPGIVMSMYSLLRNKPNPSMQDIEDAFQGNLCRCTGYRPILEGYKTFARVSSNSPHKILVLKWMYGFDVGCCGAGGKENGCCMNKEGRCNIHFLIYKTSLISQLQEKSSAQLFNVSEFIPLDPTQELIFPPELQRLEKSQNKQLRFKGERVTWIQPSSLTELLDLKYQFPKAKLVVGNTEVGIEMKFKNMLYPVILAPAYIQELNIIQYTERGIVFGAACSLTVIGEELRKAVSQLPKCQTGVFQAVLEQLRWFAGQQIRNVAALGGNIMTASPISDLNPVFMAAGSKATLLSKVGKREIHIDENFFIGYRKTSINPDEILLSIEIPYTRKGQYFSAFKQASRREDDIAIVTCGMNVLFKEGTNKVKELNLSYGGMAPITVLAKKTCKQLIGREWTEYLLQEALSSLSTEMSLDPSAPGGLVQYRRTLALSLFFKFFLTVRHKLAQDLKDQGIHAEDLRPDYVSATELFHNTSPSSVQLFQRQLFTRSHTPVVLSPQAVPPGQSEEDVVGRPLMHLSALKQATGEAVYCDDIPRYENELYLTLVTSTKAYAHIISIDTQEAMAVPGVVTFLSVKDVPGSNSTGPVIYDETVFAEDTVTCVGHIIGAIVADTKAHAQRAAKLVRICYKDLQPVITIQEAIASQSFYEPIRKIERGNISQGFQEADQILEGQMHIGGQEHFYMETHCSLAVPKGEDGEMELFVSTQATAKTQQLVAKALGVPANRIVCRVKRMGGGFGGKESRSTLLSTVVAVASHKTGRPVRCMLDRDEDMLISGGRHPFLGSYKVGFMNSGQVVALDVTFYSNAGNSVDLSIPIMERALFHMENTYNIPHIRGTGFICKTNLPSNTAFRGFGGPQGMMVAESWISDVAMKCGLPADQVRRINMYKEGDVTPFSQKLEQFTIQQCWEECMETSRYQQRRRELEDFNRQNRWRKRGIAIIPTKFGISFTVTFLNQAGALIHVYTDGSVLLTHGGTEMGQGLHTKMVQVASKALGIPSSKIHISETSTNTVPNTSPTAASVSSDLNGMAIYTACQKLLKRLEPYKAKNPKGCWENWVRDAYFDRVSLSATGFYKIPDIAYDFEKNEGKPFHYFSYGVACSEVEIDCLTGDHKDYSSEFRFLAAQLAWDHNALIHYFRLGLSDELKDHVVHLPLDFPSLDSFISRVFELELRLQQRRTYIVMDVGLSLNPAIDIGQVEGAFMQGVGLFTMEELRYSPEGLLYTRGPGTYKIPGFGDIPTELSVSLLRDAPNAKAIFSSKAVGEPPLFLAASVFYAIKDAIAAARAESGFTGPFRLDSPATPERIRNACVDNITKLVCTSDRTFLSLG</sequence>
<comment type="catalytic activity">
    <reaction evidence="20">
        <text>xanthine + NAD(+) + H2O = urate + NADH + H(+)</text>
        <dbReference type="Rhea" id="RHEA:16669"/>
        <dbReference type="ChEBI" id="CHEBI:15377"/>
        <dbReference type="ChEBI" id="CHEBI:15378"/>
        <dbReference type="ChEBI" id="CHEBI:17712"/>
        <dbReference type="ChEBI" id="CHEBI:17775"/>
        <dbReference type="ChEBI" id="CHEBI:57540"/>
        <dbReference type="ChEBI" id="CHEBI:57945"/>
        <dbReference type="EC" id="1.17.1.4"/>
    </reaction>
</comment>
<dbReference type="PROSITE" id="PS51387">
    <property type="entry name" value="FAD_PCMH"/>
    <property type="match status" value="1"/>
</dbReference>
<evidence type="ECO:0000256" key="21">
    <source>
        <dbReference type="ARBA" id="ARBA00049517"/>
    </source>
</evidence>
<dbReference type="Gene3D" id="3.30.465.10">
    <property type="match status" value="1"/>
</dbReference>
<dbReference type="InterPro" id="IPR016166">
    <property type="entry name" value="FAD-bd_PCMH"/>
</dbReference>
<dbReference type="InterPro" id="IPR036010">
    <property type="entry name" value="2Fe-2S_ferredoxin-like_sf"/>
</dbReference>
<evidence type="ECO:0000256" key="8">
    <source>
        <dbReference type="ARBA" id="ARBA00022505"/>
    </source>
</evidence>
<dbReference type="SUPFAM" id="SSF56176">
    <property type="entry name" value="FAD-binding/transporter-associated domain-like"/>
    <property type="match status" value="1"/>
</dbReference>
<dbReference type="Pfam" id="PF03450">
    <property type="entry name" value="CO_deh_flav_C"/>
    <property type="match status" value="1"/>
</dbReference>
<dbReference type="SUPFAM" id="SSF54292">
    <property type="entry name" value="2Fe-2S ferredoxin-like"/>
    <property type="match status" value="1"/>
</dbReference>
<dbReference type="FunFam" id="3.90.1170.50:FF:000001">
    <property type="entry name" value="Aldehyde oxidase 1"/>
    <property type="match status" value="1"/>
</dbReference>
<dbReference type="FunFam" id="3.30.465.10:FF:000004">
    <property type="entry name" value="Xanthine dehydrogenase/oxidase"/>
    <property type="match status" value="1"/>
</dbReference>
<feature type="binding site" evidence="23">
    <location>
        <position position="361"/>
    </location>
    <ligand>
        <name>FAD</name>
        <dbReference type="ChEBI" id="CHEBI:57692"/>
    </ligand>
</feature>
<comment type="cofactor">
    <cofactor evidence="24">
        <name>[2Fe-2S] cluster</name>
        <dbReference type="ChEBI" id="CHEBI:190135"/>
    </cofactor>
    <text evidence="24">Binds 2 [2Fe-2S] clusters.</text>
</comment>
<evidence type="ECO:0000313" key="27">
    <source>
        <dbReference type="EMBL" id="MBN3318543.1"/>
    </source>
</evidence>
<evidence type="ECO:0000256" key="22">
    <source>
        <dbReference type="PIRSR" id="PIRSR000127-1"/>
    </source>
</evidence>
<keyword evidence="11 24" id="KW-0479">Metal-binding</keyword>
<dbReference type="InterPro" id="IPR022407">
    <property type="entry name" value="OxRdtase_Mopterin_BS"/>
</dbReference>
<feature type="domain" description="2Fe-2S ferredoxin-type" evidence="25">
    <location>
        <begin position="1"/>
        <end position="59"/>
    </location>
</feature>
<dbReference type="EC" id="1.17.1.4" evidence="5"/>
<dbReference type="Pfam" id="PF01799">
    <property type="entry name" value="Fer2_2"/>
    <property type="match status" value="1"/>
</dbReference>
<keyword evidence="14 24" id="KW-0408">Iron</keyword>
<dbReference type="InterPro" id="IPR002888">
    <property type="entry name" value="2Fe-2S-bd"/>
</dbReference>
<evidence type="ECO:0000256" key="16">
    <source>
        <dbReference type="ARBA" id="ARBA00023027"/>
    </source>
</evidence>
<feature type="binding site" evidence="24">
    <location>
        <position position="118"/>
    </location>
    <ligand>
        <name>[2Fe-2S] cluster</name>
        <dbReference type="ChEBI" id="CHEBI:190135"/>
        <label>2</label>
    </ligand>
</feature>
<evidence type="ECO:0000256" key="20">
    <source>
        <dbReference type="ARBA" id="ARBA00049017"/>
    </source>
</evidence>
<dbReference type="SUPFAM" id="SSF47741">
    <property type="entry name" value="CO dehydrogenase ISP C-domain like"/>
    <property type="match status" value="1"/>
</dbReference>
<feature type="binding site" evidence="24">
    <location>
        <position position="84"/>
    </location>
    <ligand>
        <name>[2Fe-2S] cluster</name>
        <dbReference type="ChEBI" id="CHEBI:190135"/>
        <label>2</label>
    </ligand>
</feature>
<evidence type="ECO:0000256" key="19">
    <source>
        <dbReference type="ARBA" id="ARBA00047378"/>
    </source>
</evidence>
<feature type="domain" description="FAD-binding PCMH-type" evidence="26">
    <location>
        <begin position="230"/>
        <end position="415"/>
    </location>
</feature>
<feature type="binding site" evidence="23">
    <location>
        <position position="901"/>
    </location>
    <ligand>
        <name>substrate</name>
    </ligand>
</feature>
<evidence type="ECO:0000256" key="6">
    <source>
        <dbReference type="ARBA" id="ARBA00013221"/>
    </source>
</evidence>
<feature type="binding site" evidence="23">
    <location>
        <position position="935"/>
    </location>
    <ligand>
        <name>substrate</name>
    </ligand>
</feature>
<dbReference type="PANTHER" id="PTHR45444:SF3">
    <property type="entry name" value="XANTHINE DEHYDROGENASE"/>
    <property type="match status" value="1"/>
</dbReference>
<keyword evidence="9" id="KW-0285">Flavoprotein</keyword>
<dbReference type="Pfam" id="PF02738">
    <property type="entry name" value="MoCoBD_1"/>
    <property type="match status" value="1"/>
</dbReference>
<keyword evidence="15 24" id="KW-0411">Iron-sulfur</keyword>
<dbReference type="GO" id="GO:0004854">
    <property type="term" value="F:xanthine dehydrogenase activity"/>
    <property type="evidence" value="ECO:0007669"/>
    <property type="project" value="UniProtKB-EC"/>
</dbReference>
<keyword evidence="13" id="KW-0560">Oxidoreductase</keyword>
<dbReference type="PROSITE" id="PS00559">
    <property type="entry name" value="MOLYBDOPTERIN_EUK"/>
    <property type="match status" value="1"/>
</dbReference>
<feature type="binding site" evidence="24">
    <location>
        <position position="819"/>
    </location>
    <ligand>
        <name>Mo-molybdopterin</name>
        <dbReference type="ChEBI" id="CHEBI:71302"/>
    </ligand>
    <ligandPart>
        <name>Mo</name>
        <dbReference type="ChEBI" id="CHEBI:28685"/>
    </ligandPart>
</feature>
<dbReference type="GO" id="GO:0005506">
    <property type="term" value="F:iron ion binding"/>
    <property type="evidence" value="ECO:0007669"/>
    <property type="project" value="InterPro"/>
</dbReference>
<evidence type="ECO:0000256" key="1">
    <source>
        <dbReference type="ARBA" id="ARBA00001974"/>
    </source>
</evidence>
<evidence type="ECO:0000256" key="15">
    <source>
        <dbReference type="ARBA" id="ARBA00023014"/>
    </source>
</evidence>
<dbReference type="GO" id="GO:0004855">
    <property type="term" value="F:xanthine oxidase activity"/>
    <property type="evidence" value="ECO:0007669"/>
    <property type="project" value="UniProtKB-EC"/>
</dbReference>
<evidence type="ECO:0000256" key="10">
    <source>
        <dbReference type="ARBA" id="ARBA00022714"/>
    </source>
</evidence>
<evidence type="ECO:0000256" key="9">
    <source>
        <dbReference type="ARBA" id="ARBA00022630"/>
    </source>
</evidence>
<dbReference type="FunFam" id="3.10.20.30:FF:000012">
    <property type="entry name" value="Xanthine dehydrogenase/oxidase"/>
    <property type="match status" value="1"/>
</dbReference>
<dbReference type="Gene3D" id="3.90.1170.50">
    <property type="entry name" value="Aldehyde oxidase/xanthine dehydrogenase, a/b hammerhead"/>
    <property type="match status" value="1"/>
</dbReference>
<dbReference type="GO" id="GO:0071949">
    <property type="term" value="F:FAD binding"/>
    <property type="evidence" value="ECO:0007669"/>
    <property type="project" value="InterPro"/>
</dbReference>
<feature type="binding site" evidence="24">
    <location>
        <position position="933"/>
    </location>
    <ligand>
        <name>Mo-molybdopterin</name>
        <dbReference type="ChEBI" id="CHEBI:71302"/>
    </ligand>
    <ligandPart>
        <name>Mo</name>
        <dbReference type="ChEBI" id="CHEBI:28685"/>
    </ligandPart>
</feature>
<dbReference type="FunFam" id="1.10.150.120:FF:000001">
    <property type="entry name" value="Aldehyde oxidase 1"/>
    <property type="match status" value="1"/>
</dbReference>
<dbReference type="InterPro" id="IPR008274">
    <property type="entry name" value="AldOxase/xan_DH_MoCoBD1"/>
</dbReference>
<dbReference type="InterPro" id="IPR012675">
    <property type="entry name" value="Beta-grasp_dom_sf"/>
</dbReference>
<dbReference type="FunFam" id="3.30.365.10:FF:000003">
    <property type="entry name" value="Aldehyde oxidase 1"/>
    <property type="match status" value="1"/>
</dbReference>
<feature type="non-terminal residue" evidence="27">
    <location>
        <position position="1407"/>
    </location>
</feature>
<dbReference type="Proteomes" id="UP000736164">
    <property type="component" value="Unassembled WGS sequence"/>
</dbReference>
<dbReference type="FunFam" id="3.30.365.10:FF:000002">
    <property type="entry name" value="Xanthine dehydrogenase oxidase"/>
    <property type="match status" value="1"/>
</dbReference>
<dbReference type="InterPro" id="IPR046867">
    <property type="entry name" value="AldOxase/xan_DH_MoCoBD2"/>
</dbReference>
<name>A0A8J7TCS6_ATRSP</name>
<keyword evidence="17" id="KW-0576">Peroxisome</keyword>
<dbReference type="PROSITE" id="PS00197">
    <property type="entry name" value="2FE2S_FER_1"/>
    <property type="match status" value="1"/>
</dbReference>
<feature type="non-terminal residue" evidence="27">
    <location>
        <position position="1"/>
    </location>
</feature>
<feature type="binding site" evidence="23">
    <location>
        <position position="405"/>
    </location>
    <ligand>
        <name>FAD</name>
        <dbReference type="ChEBI" id="CHEBI:57692"/>
    </ligand>
</feature>
<keyword evidence="28" id="KW-1185">Reference proteome</keyword>
<dbReference type="InterPro" id="IPR016169">
    <property type="entry name" value="FAD-bd_PCMH_sub2"/>
</dbReference>
<comment type="cofactor">
    <cofactor evidence="18">
        <name>[2Fe-2S] cluster</name>
        <dbReference type="ChEBI" id="CHEBI:190135"/>
    </cofactor>
</comment>
<protein>
    <recommendedName>
        <fullName evidence="7">Xanthine dehydrogenase/oxidase</fullName>
        <ecNumber evidence="5">1.17.1.4</ecNumber>
        <ecNumber evidence="6">1.17.3.2</ecNumber>
    </recommendedName>
</protein>
<evidence type="ECO:0000256" key="3">
    <source>
        <dbReference type="ARBA" id="ARBA00006849"/>
    </source>
</evidence>
<feature type="binding site" evidence="24">
    <location>
        <position position="116"/>
    </location>
    <ligand>
        <name>[2Fe-2S] cluster</name>
        <dbReference type="ChEBI" id="CHEBI:190135"/>
        <label>2</label>
    </ligand>
</feature>
<dbReference type="Gene3D" id="3.30.365.10">
    <property type="entry name" value="Aldehyde oxidase/xanthine dehydrogenase, molybdopterin binding domain"/>
    <property type="match status" value="5"/>
</dbReference>
<dbReference type="SUPFAM" id="SSF56003">
    <property type="entry name" value="Molybdenum cofactor-binding domain"/>
    <property type="match status" value="2"/>
</dbReference>
<dbReference type="InterPro" id="IPR036683">
    <property type="entry name" value="CO_DH_flav_C_dom_sf"/>
</dbReference>
<feature type="binding site" evidence="24">
    <location>
        <position position="788"/>
    </location>
    <ligand>
        <name>Mo-molybdopterin</name>
        <dbReference type="ChEBI" id="CHEBI:71302"/>
    </ligand>
    <ligandPart>
        <name>Mo</name>
        <dbReference type="ChEBI" id="CHEBI:28685"/>
    </ligandPart>
</feature>
<dbReference type="InterPro" id="IPR016208">
    <property type="entry name" value="Ald_Oxase/xanthine_DH-like"/>
</dbReference>
<dbReference type="Gene3D" id="3.10.20.30">
    <property type="match status" value="1"/>
</dbReference>
<dbReference type="Pfam" id="PF00941">
    <property type="entry name" value="FAD_binding_5"/>
    <property type="match status" value="1"/>
</dbReference>
<proteinExistence type="inferred from homology"/>
<feature type="binding site" evidence="23">
    <location>
        <position position="823"/>
    </location>
    <ligand>
        <name>substrate</name>
    </ligand>
</feature>
<evidence type="ECO:0000259" key="25">
    <source>
        <dbReference type="PROSITE" id="PS51085"/>
    </source>
</evidence>
<feature type="binding site" evidence="23">
    <location>
        <position position="338"/>
    </location>
    <ligand>
        <name>FAD</name>
        <dbReference type="ChEBI" id="CHEBI:57692"/>
    </ligand>
</feature>
<keyword evidence="16" id="KW-0520">NAD</keyword>
<keyword evidence="8 24" id="KW-0500">Molybdenum</keyword>
<dbReference type="InterPro" id="IPR005107">
    <property type="entry name" value="CO_DH_flav_C"/>
</dbReference>
<evidence type="ECO:0000256" key="18">
    <source>
        <dbReference type="ARBA" id="ARBA00034078"/>
    </source>
</evidence>
<evidence type="ECO:0000256" key="12">
    <source>
        <dbReference type="ARBA" id="ARBA00022827"/>
    </source>
</evidence>
<evidence type="ECO:0000256" key="17">
    <source>
        <dbReference type="ARBA" id="ARBA00023140"/>
    </source>
</evidence>
<dbReference type="PANTHER" id="PTHR45444">
    <property type="entry name" value="XANTHINE DEHYDROGENASE"/>
    <property type="match status" value="1"/>
</dbReference>
<dbReference type="Gene3D" id="3.30.43.10">
    <property type="entry name" value="Uridine Diphospho-n-acetylenolpyruvylglucosamine Reductase, domain 2"/>
    <property type="match status" value="1"/>
</dbReference>
<feature type="binding site" evidence="23">
    <location>
        <begin position="258"/>
        <end position="265"/>
    </location>
    <ligand>
        <name>FAD</name>
        <dbReference type="ChEBI" id="CHEBI:57692"/>
    </ligand>
</feature>
<dbReference type="SMART" id="SM01092">
    <property type="entry name" value="CO_deh_flav_C"/>
    <property type="match status" value="1"/>
</dbReference>
<gene>
    <name evidence="27" type="primary">Xdh</name>
    <name evidence="27" type="ORF">GTO95_0008496</name>
</gene>
<feature type="binding site" evidence="24">
    <location>
        <position position="16"/>
    </location>
    <ligand>
        <name>[2Fe-2S] cluster</name>
        <dbReference type="ChEBI" id="CHEBI:190135"/>
        <label>1</label>
    </ligand>
</feature>
<dbReference type="PIRSF" id="PIRSF000127">
    <property type="entry name" value="Xanthine_DH"/>
    <property type="match status" value="1"/>
</dbReference>
<dbReference type="GO" id="GO:0005777">
    <property type="term" value="C:peroxisome"/>
    <property type="evidence" value="ECO:0007669"/>
    <property type="project" value="UniProtKB-SubCell"/>
</dbReference>
<dbReference type="InterPro" id="IPR036884">
    <property type="entry name" value="2Fe-2S-bd_dom_sf"/>
</dbReference>
<evidence type="ECO:0000256" key="24">
    <source>
        <dbReference type="PIRSR" id="PIRSR000127-3"/>
    </source>
</evidence>
<dbReference type="SMART" id="SM01008">
    <property type="entry name" value="Ald_Xan_dh_C"/>
    <property type="match status" value="1"/>
</dbReference>
<dbReference type="InterPro" id="IPR014307">
    <property type="entry name" value="Xanthine_DH_ssu"/>
</dbReference>
<comment type="similarity">
    <text evidence="3">Belongs to the xanthine dehydrogenase family.</text>
</comment>
<organism evidence="27 28">
    <name type="scientific">Atractosteus spatula</name>
    <name type="common">Alligator gar</name>
    <name type="synonym">Lepisosteus spatula</name>
    <dbReference type="NCBI Taxonomy" id="7917"/>
    <lineage>
        <taxon>Eukaryota</taxon>
        <taxon>Metazoa</taxon>
        <taxon>Chordata</taxon>
        <taxon>Craniata</taxon>
        <taxon>Vertebrata</taxon>
        <taxon>Euteleostomi</taxon>
        <taxon>Actinopterygii</taxon>
        <taxon>Neopterygii</taxon>
        <taxon>Holostei</taxon>
        <taxon>Semionotiformes</taxon>
        <taxon>Lepisosteidae</taxon>
        <taxon>Atractosteus</taxon>
    </lineage>
</organism>
<dbReference type="GO" id="GO:0051537">
    <property type="term" value="F:2 iron, 2 sulfur cluster binding"/>
    <property type="evidence" value="ECO:0007669"/>
    <property type="project" value="UniProtKB-KW"/>
</dbReference>
<dbReference type="InterPro" id="IPR036856">
    <property type="entry name" value="Ald_Oxase/Xan_DH_a/b_sf"/>
</dbReference>
<evidence type="ECO:0000259" key="26">
    <source>
        <dbReference type="PROSITE" id="PS51387"/>
    </source>
</evidence>